<evidence type="ECO:0000313" key="4">
    <source>
        <dbReference type="Proteomes" id="UP000199289"/>
    </source>
</evidence>
<proteinExistence type="predicted"/>
<gene>
    <name evidence="2" type="ORF">DWB78_16735</name>
    <name evidence="3" type="ORF">SAMN05216278_3569</name>
</gene>
<dbReference type="EMBL" id="QQST01000003">
    <property type="protein sequence ID" value="RDI69796.1"/>
    <property type="molecule type" value="Genomic_DNA"/>
</dbReference>
<reference evidence="3" key="1">
    <citation type="submission" date="2016-10" db="EMBL/GenBank/DDBJ databases">
        <authorList>
            <person name="de Groot N.N."/>
        </authorList>
    </citation>
    <scope>NUCLEOTIDE SEQUENCE [LARGE SCALE GENOMIC DNA]</scope>
    <source>
        <strain evidence="3">CGMCC 1.12397</strain>
    </source>
</reference>
<dbReference type="Proteomes" id="UP000199289">
    <property type="component" value="Unassembled WGS sequence"/>
</dbReference>
<accession>A0A1H1G7D5</accession>
<reference evidence="2 5" key="3">
    <citation type="submission" date="2018-07" db="EMBL/GenBank/DDBJ databases">
        <title>Genome sequence of extremly halophilic archaeon Halopelagius longus strain BC12-B1.</title>
        <authorList>
            <person name="Zhang X."/>
        </authorList>
    </citation>
    <scope>NUCLEOTIDE SEQUENCE [LARGE SCALE GENOMIC DNA]</scope>
    <source>
        <strain evidence="2 5">BC12-B1</strain>
    </source>
</reference>
<evidence type="ECO:0000313" key="3">
    <source>
        <dbReference type="EMBL" id="SDR09117.1"/>
    </source>
</evidence>
<reference evidence="4" key="2">
    <citation type="submission" date="2016-10" db="EMBL/GenBank/DDBJ databases">
        <authorList>
            <person name="Varghese N."/>
            <person name="Submissions S."/>
        </authorList>
    </citation>
    <scope>NUCLEOTIDE SEQUENCE [LARGE SCALE GENOMIC DNA]</scope>
    <source>
        <strain evidence="4">CGMCC 1.12397</strain>
    </source>
</reference>
<protein>
    <submittedName>
        <fullName evidence="3">Uncharacterized protein</fullName>
    </submittedName>
</protein>
<keyword evidence="5" id="KW-1185">Reference proteome</keyword>
<feature type="compositionally biased region" description="Basic and acidic residues" evidence="1">
    <location>
        <begin position="221"/>
        <end position="233"/>
    </location>
</feature>
<dbReference type="AlphaFoldDB" id="A0A1H1G7D5"/>
<evidence type="ECO:0000313" key="2">
    <source>
        <dbReference type="EMBL" id="RDI69796.1"/>
    </source>
</evidence>
<sequence length="233" mass="24542">MRPLTRRRALHGVAGILACLAGCSGTNNGSAGSHSSDANGEISTDADTYSLRVSGENPVVRTGSTETTDAEAADGIGLDNAFVTDAEAADSLSFSTDGAEVEAAREFLDATDYDAETVYIEQSTVGECYRREFCYVQWSDAEIRTSYVRRYRDADVACEPDANDTVAWFVRVPDTVDPDEIRSYASTYGSGGCRLPDGRPVNDSGGGDSGNDSAPATAGDGTDRGDATAEAER</sequence>
<dbReference type="Proteomes" id="UP000255421">
    <property type="component" value="Unassembled WGS sequence"/>
</dbReference>
<feature type="region of interest" description="Disordered" evidence="1">
    <location>
        <begin position="187"/>
        <end position="233"/>
    </location>
</feature>
<dbReference type="OrthoDB" id="242771at2157"/>
<name>A0A1H1G7D5_9EURY</name>
<dbReference type="PROSITE" id="PS51257">
    <property type="entry name" value="PROKAR_LIPOPROTEIN"/>
    <property type="match status" value="1"/>
</dbReference>
<dbReference type="EMBL" id="FNKQ01000005">
    <property type="protein sequence ID" value="SDR09117.1"/>
    <property type="molecule type" value="Genomic_DNA"/>
</dbReference>
<evidence type="ECO:0000313" key="5">
    <source>
        <dbReference type="Proteomes" id="UP000255421"/>
    </source>
</evidence>
<dbReference type="RefSeq" id="WP_092539058.1">
    <property type="nucleotide sequence ID" value="NZ_FNKQ01000005.1"/>
</dbReference>
<evidence type="ECO:0000256" key="1">
    <source>
        <dbReference type="SAM" id="MobiDB-lite"/>
    </source>
</evidence>
<organism evidence="3 4">
    <name type="scientific">Halopelagius longus</name>
    <dbReference type="NCBI Taxonomy" id="1236180"/>
    <lineage>
        <taxon>Archaea</taxon>
        <taxon>Methanobacteriati</taxon>
        <taxon>Methanobacteriota</taxon>
        <taxon>Stenosarchaea group</taxon>
        <taxon>Halobacteria</taxon>
        <taxon>Halobacteriales</taxon>
        <taxon>Haloferacaceae</taxon>
    </lineage>
</organism>